<evidence type="ECO:0000313" key="2">
    <source>
        <dbReference type="Proteomes" id="UP000048949"/>
    </source>
</evidence>
<reference evidence="1 2" key="1">
    <citation type="submission" date="2015-04" db="EMBL/GenBank/DDBJ databases">
        <authorList>
            <person name="Syromyatnikov M.Y."/>
            <person name="Popov V.N."/>
        </authorList>
    </citation>
    <scope>NUCLEOTIDE SEQUENCE [LARGE SCALE GENOMIC DNA]</scope>
    <source>
        <strain evidence="1 2">CECT 5292</strain>
    </source>
</reference>
<keyword evidence="2" id="KW-1185">Reference proteome</keyword>
<proteinExistence type="predicted"/>
<accession>A0A0U1NQU1</accession>
<sequence length="102" mass="11579">MFGYCCSMRETQAHNLLWQSVLLQVLRDIRDANRSHEGHKDFVTAARWVGNYPSREFNEVCMCAGLEPDFVHPRFVKIIQEAEAKSAARKTTKKAPVAVAAE</sequence>
<protein>
    <submittedName>
        <fullName evidence="1">Uncharacterized protein</fullName>
    </submittedName>
</protein>
<dbReference type="EMBL" id="CVQV01000050">
    <property type="protein sequence ID" value="CRK76819.1"/>
    <property type="molecule type" value="Genomic_DNA"/>
</dbReference>
<evidence type="ECO:0000313" key="1">
    <source>
        <dbReference type="EMBL" id="CRK76819.1"/>
    </source>
</evidence>
<organism evidence="1 2">
    <name type="scientific">Nereida ignava</name>
    <dbReference type="NCBI Taxonomy" id="282199"/>
    <lineage>
        <taxon>Bacteria</taxon>
        <taxon>Pseudomonadati</taxon>
        <taxon>Pseudomonadota</taxon>
        <taxon>Alphaproteobacteria</taxon>
        <taxon>Rhodobacterales</taxon>
        <taxon>Roseobacteraceae</taxon>
        <taxon>Nereida</taxon>
    </lineage>
</organism>
<gene>
    <name evidence="1" type="ORF">NIG5292_02888</name>
</gene>
<dbReference type="Proteomes" id="UP000048949">
    <property type="component" value="Unassembled WGS sequence"/>
</dbReference>
<name>A0A0U1NQU1_9RHOB</name>
<dbReference type="AlphaFoldDB" id="A0A0U1NQU1"/>